<comment type="caution">
    <text evidence="2">The sequence shown here is derived from an EMBL/GenBank/DDBJ whole genome shotgun (WGS) entry which is preliminary data.</text>
</comment>
<reference evidence="2 3" key="1">
    <citation type="journal article" date="2016" name="Sci. Rep.">
        <title>Metabolic traits of an uncultured archaeal lineage -MSBL1- from brine pools of the Red Sea.</title>
        <authorList>
            <person name="Mwirichia R."/>
            <person name="Alam I."/>
            <person name="Rashid M."/>
            <person name="Vinu M."/>
            <person name="Ba-Alawi W."/>
            <person name="Anthony Kamau A."/>
            <person name="Kamanda Ngugi D."/>
            <person name="Goker M."/>
            <person name="Klenk H.P."/>
            <person name="Bajic V."/>
            <person name="Stingl U."/>
        </authorList>
    </citation>
    <scope>NUCLEOTIDE SEQUENCE [LARGE SCALE GENOMIC DNA]</scope>
    <source>
        <strain evidence="2">SCGC-AAA259E17</strain>
    </source>
</reference>
<keyword evidence="3" id="KW-1185">Reference proteome</keyword>
<evidence type="ECO:0000256" key="1">
    <source>
        <dbReference type="SAM" id="MobiDB-lite"/>
    </source>
</evidence>
<feature type="compositionally biased region" description="Low complexity" evidence="1">
    <location>
        <begin position="20"/>
        <end position="30"/>
    </location>
</feature>
<gene>
    <name evidence="2" type="ORF">AKJ64_04080</name>
</gene>
<dbReference type="EMBL" id="LHXN01000081">
    <property type="protein sequence ID" value="KXA92079.1"/>
    <property type="molecule type" value="Genomic_DNA"/>
</dbReference>
<feature type="compositionally biased region" description="Basic and acidic residues" evidence="1">
    <location>
        <begin position="59"/>
        <end position="68"/>
    </location>
</feature>
<evidence type="ECO:0000313" key="3">
    <source>
        <dbReference type="Proteomes" id="UP000070373"/>
    </source>
</evidence>
<dbReference type="AlphaFoldDB" id="A0A133UD25"/>
<protein>
    <submittedName>
        <fullName evidence="2">Uncharacterized protein</fullName>
    </submittedName>
</protein>
<sequence length="86" mass="9571">MSKTLFRLPFIFHFYTNYTRSTPSTSFTTSRGEEKGSREKRGKSDMREGNASAGASARPPERSSRDPAVRVGILASLEDTAAEVRR</sequence>
<evidence type="ECO:0000313" key="2">
    <source>
        <dbReference type="EMBL" id="KXA92079.1"/>
    </source>
</evidence>
<feature type="region of interest" description="Disordered" evidence="1">
    <location>
        <begin position="20"/>
        <end position="86"/>
    </location>
</feature>
<proteinExistence type="predicted"/>
<feature type="compositionally biased region" description="Basic and acidic residues" evidence="1">
    <location>
        <begin position="31"/>
        <end position="48"/>
    </location>
</feature>
<name>A0A133UD25_9EURY</name>
<accession>A0A133UD25</accession>
<dbReference type="Proteomes" id="UP000070373">
    <property type="component" value="Unassembled WGS sequence"/>
</dbReference>
<organism evidence="2 3">
    <name type="scientific">candidate division MSBL1 archaeon SCGC-AAA259E17</name>
    <dbReference type="NCBI Taxonomy" id="1698263"/>
    <lineage>
        <taxon>Archaea</taxon>
        <taxon>Methanobacteriati</taxon>
        <taxon>Methanobacteriota</taxon>
        <taxon>candidate division MSBL1</taxon>
    </lineage>
</organism>